<organism evidence="2 3">
    <name type="scientific">Kribbella sindirgiensis</name>
    <dbReference type="NCBI Taxonomy" id="1124744"/>
    <lineage>
        <taxon>Bacteria</taxon>
        <taxon>Bacillati</taxon>
        <taxon>Actinomycetota</taxon>
        <taxon>Actinomycetes</taxon>
        <taxon>Propionibacteriales</taxon>
        <taxon>Kribbellaceae</taxon>
        <taxon>Kribbella</taxon>
    </lineage>
</organism>
<sequence>MVDQAHAGDGDQADDAGHQPEADAAALVGLGDAEAVDGERDGRDAADVEQDDRGDPFLDGLDVHRLRLTAADHRSFPA</sequence>
<dbReference type="Proteomes" id="UP000292695">
    <property type="component" value="Unassembled WGS sequence"/>
</dbReference>
<protein>
    <submittedName>
        <fullName evidence="2">Uncharacterized protein</fullName>
    </submittedName>
</protein>
<evidence type="ECO:0000256" key="1">
    <source>
        <dbReference type="SAM" id="MobiDB-lite"/>
    </source>
</evidence>
<keyword evidence="3" id="KW-1185">Reference proteome</keyword>
<dbReference type="AlphaFoldDB" id="A0A4R0IDF1"/>
<feature type="compositionally biased region" description="Low complexity" evidence="1">
    <location>
        <begin position="22"/>
        <end position="33"/>
    </location>
</feature>
<reference evidence="2 3" key="1">
    <citation type="submission" date="2019-02" db="EMBL/GenBank/DDBJ databases">
        <title>Kribbella capetownensis sp. nov. and Kribbella speibonae sp. nov., isolated from soil.</title>
        <authorList>
            <person name="Curtis S.M."/>
            <person name="Norton I."/>
            <person name="Everest G.J."/>
            <person name="Meyers P.R."/>
        </authorList>
    </citation>
    <scope>NUCLEOTIDE SEQUENCE [LARGE SCALE GENOMIC DNA]</scope>
    <source>
        <strain evidence="2 3">DSM 27082</strain>
    </source>
</reference>
<name>A0A4R0IDF1_9ACTN</name>
<evidence type="ECO:0000313" key="3">
    <source>
        <dbReference type="Proteomes" id="UP000292695"/>
    </source>
</evidence>
<proteinExistence type="predicted"/>
<gene>
    <name evidence="2" type="ORF">E0H50_35725</name>
</gene>
<comment type="caution">
    <text evidence="2">The sequence shown here is derived from an EMBL/GenBank/DDBJ whole genome shotgun (WGS) entry which is preliminary data.</text>
</comment>
<feature type="region of interest" description="Disordered" evidence="1">
    <location>
        <begin position="1"/>
        <end position="59"/>
    </location>
</feature>
<feature type="compositionally biased region" description="Basic and acidic residues" evidence="1">
    <location>
        <begin position="37"/>
        <end position="59"/>
    </location>
</feature>
<accession>A0A4R0IDF1</accession>
<evidence type="ECO:0000313" key="2">
    <source>
        <dbReference type="EMBL" id="TCC21679.1"/>
    </source>
</evidence>
<dbReference type="EMBL" id="SJKA01000019">
    <property type="protein sequence ID" value="TCC21679.1"/>
    <property type="molecule type" value="Genomic_DNA"/>
</dbReference>